<dbReference type="AlphaFoldDB" id="A0AAV4MAT8"/>
<protein>
    <submittedName>
        <fullName evidence="2">Uncharacterized protein</fullName>
    </submittedName>
</protein>
<dbReference type="Proteomes" id="UP001054837">
    <property type="component" value="Unassembled WGS sequence"/>
</dbReference>
<accession>A0AAV4MAT8</accession>
<sequence length="127" mass="14414">MCFSRGVFVNFVKGLRTKSLRTTVGVRKNLGSAKSPSNKAEEVCRYSSVWRAVQEKRLAAWSRYPVSCCTAFPMRVTRYLWDFSQLFANLFTGLARNTRPSMRTMHSHPFPVPSPSSFHYQKGRGGG</sequence>
<organism evidence="2 3">
    <name type="scientific">Caerostris darwini</name>
    <dbReference type="NCBI Taxonomy" id="1538125"/>
    <lineage>
        <taxon>Eukaryota</taxon>
        <taxon>Metazoa</taxon>
        <taxon>Ecdysozoa</taxon>
        <taxon>Arthropoda</taxon>
        <taxon>Chelicerata</taxon>
        <taxon>Arachnida</taxon>
        <taxon>Araneae</taxon>
        <taxon>Araneomorphae</taxon>
        <taxon>Entelegynae</taxon>
        <taxon>Araneoidea</taxon>
        <taxon>Araneidae</taxon>
        <taxon>Caerostris</taxon>
    </lineage>
</organism>
<evidence type="ECO:0000256" key="1">
    <source>
        <dbReference type="SAM" id="MobiDB-lite"/>
    </source>
</evidence>
<name>A0AAV4MAT8_9ARAC</name>
<evidence type="ECO:0000313" key="3">
    <source>
        <dbReference type="Proteomes" id="UP001054837"/>
    </source>
</evidence>
<evidence type="ECO:0000313" key="2">
    <source>
        <dbReference type="EMBL" id="GIX68862.1"/>
    </source>
</evidence>
<proteinExistence type="predicted"/>
<reference evidence="2 3" key="1">
    <citation type="submission" date="2021-06" db="EMBL/GenBank/DDBJ databases">
        <title>Caerostris darwini draft genome.</title>
        <authorList>
            <person name="Kono N."/>
            <person name="Arakawa K."/>
        </authorList>
    </citation>
    <scope>NUCLEOTIDE SEQUENCE [LARGE SCALE GENOMIC DNA]</scope>
</reference>
<keyword evidence="3" id="KW-1185">Reference proteome</keyword>
<dbReference type="EMBL" id="BPLQ01000204">
    <property type="protein sequence ID" value="GIX68862.1"/>
    <property type="molecule type" value="Genomic_DNA"/>
</dbReference>
<feature type="region of interest" description="Disordered" evidence="1">
    <location>
        <begin position="102"/>
        <end position="127"/>
    </location>
</feature>
<gene>
    <name evidence="2" type="ORF">CDAR_122631</name>
</gene>
<comment type="caution">
    <text evidence="2">The sequence shown here is derived from an EMBL/GenBank/DDBJ whole genome shotgun (WGS) entry which is preliminary data.</text>
</comment>